<accession>A0A1W0WRE6</accession>
<protein>
    <submittedName>
        <fullName evidence="4">Major facilitator superfamily domain-containing protein 12</fullName>
    </submittedName>
</protein>
<evidence type="ECO:0000313" key="4">
    <source>
        <dbReference type="EMBL" id="OQV17781.1"/>
    </source>
</evidence>
<feature type="transmembrane region" description="Helical" evidence="3">
    <location>
        <begin position="84"/>
        <end position="105"/>
    </location>
</feature>
<organism evidence="4 5">
    <name type="scientific">Hypsibius exemplaris</name>
    <name type="common">Freshwater tardigrade</name>
    <dbReference type="NCBI Taxonomy" id="2072580"/>
    <lineage>
        <taxon>Eukaryota</taxon>
        <taxon>Metazoa</taxon>
        <taxon>Ecdysozoa</taxon>
        <taxon>Tardigrada</taxon>
        <taxon>Eutardigrada</taxon>
        <taxon>Parachela</taxon>
        <taxon>Hypsibioidea</taxon>
        <taxon>Hypsibiidae</taxon>
        <taxon>Hypsibius</taxon>
    </lineage>
</organism>
<dbReference type="FunFam" id="1.20.1250.20:FF:000431">
    <property type="entry name" value="Predicted protein"/>
    <property type="match status" value="1"/>
</dbReference>
<keyword evidence="3" id="KW-1133">Transmembrane helix</keyword>
<reference evidence="5" key="1">
    <citation type="submission" date="2017-01" db="EMBL/GenBank/DDBJ databases">
        <title>Comparative genomics of anhydrobiosis in the tardigrade Hypsibius dujardini.</title>
        <authorList>
            <person name="Yoshida Y."/>
            <person name="Koutsovoulos G."/>
            <person name="Laetsch D."/>
            <person name="Stevens L."/>
            <person name="Kumar S."/>
            <person name="Horikawa D."/>
            <person name="Ishino K."/>
            <person name="Komine S."/>
            <person name="Tomita M."/>
            <person name="Blaxter M."/>
            <person name="Arakawa K."/>
        </authorList>
    </citation>
    <scope>NUCLEOTIDE SEQUENCE [LARGE SCALE GENOMIC DNA]</scope>
    <source>
        <strain evidence="5">Z151</strain>
    </source>
</reference>
<dbReference type="Proteomes" id="UP000192578">
    <property type="component" value="Unassembled WGS sequence"/>
</dbReference>
<feature type="transmembrane region" description="Helical" evidence="3">
    <location>
        <begin position="117"/>
        <end position="137"/>
    </location>
</feature>
<dbReference type="InterPro" id="IPR039672">
    <property type="entry name" value="MFS_2"/>
</dbReference>
<comment type="caution">
    <text evidence="4">The sequence shown here is derived from an EMBL/GenBank/DDBJ whole genome shotgun (WGS) entry which is preliminary data.</text>
</comment>
<feature type="transmembrane region" description="Helical" evidence="3">
    <location>
        <begin position="327"/>
        <end position="350"/>
    </location>
</feature>
<proteinExistence type="inferred from homology"/>
<gene>
    <name evidence="4" type="ORF">BV898_08079</name>
</gene>
<name>A0A1W0WRE6_HYPEX</name>
<feature type="compositionally biased region" description="Polar residues" evidence="2">
    <location>
        <begin position="46"/>
        <end position="68"/>
    </location>
</feature>
<dbReference type="EMBL" id="MTYJ01000056">
    <property type="protein sequence ID" value="OQV17781.1"/>
    <property type="molecule type" value="Genomic_DNA"/>
</dbReference>
<dbReference type="CDD" id="cd17491">
    <property type="entry name" value="MFS_MFSD12"/>
    <property type="match status" value="1"/>
</dbReference>
<feature type="transmembrane region" description="Helical" evidence="3">
    <location>
        <begin position="189"/>
        <end position="211"/>
    </location>
</feature>
<keyword evidence="3" id="KW-0812">Transmembrane</keyword>
<dbReference type="OrthoDB" id="1730117at2759"/>
<evidence type="ECO:0000256" key="3">
    <source>
        <dbReference type="SAM" id="Phobius"/>
    </source>
</evidence>
<dbReference type="SUPFAM" id="SSF103473">
    <property type="entry name" value="MFS general substrate transporter"/>
    <property type="match status" value="1"/>
</dbReference>
<feature type="region of interest" description="Disordered" evidence="2">
    <location>
        <begin position="20"/>
        <end position="68"/>
    </location>
</feature>
<dbReference type="PANTHER" id="PTHR11328:SF28">
    <property type="entry name" value="MAJOR FACILITATOR SUPERFAMILY DOMAIN-CONTAINING PROTEIN 12"/>
    <property type="match status" value="1"/>
</dbReference>
<feature type="transmembrane region" description="Helical" evidence="3">
    <location>
        <begin position="362"/>
        <end position="380"/>
    </location>
</feature>
<feature type="transmembrane region" description="Helical" evidence="3">
    <location>
        <begin position="452"/>
        <end position="477"/>
    </location>
</feature>
<feature type="compositionally biased region" description="Low complexity" evidence="2">
    <location>
        <begin position="20"/>
        <end position="34"/>
    </location>
</feature>
<feature type="transmembrane region" description="Helical" evidence="3">
    <location>
        <begin position="392"/>
        <end position="411"/>
    </location>
</feature>
<evidence type="ECO:0000256" key="1">
    <source>
        <dbReference type="ARBA" id="ARBA00008335"/>
    </source>
</evidence>
<feature type="transmembrane region" description="Helical" evidence="3">
    <location>
        <begin position="231"/>
        <end position="249"/>
    </location>
</feature>
<keyword evidence="5" id="KW-1185">Reference proteome</keyword>
<dbReference type="PANTHER" id="PTHR11328">
    <property type="entry name" value="MAJOR FACILITATOR SUPERFAMILY DOMAIN-CONTAINING PROTEIN"/>
    <property type="match status" value="1"/>
</dbReference>
<keyword evidence="3" id="KW-0472">Membrane</keyword>
<dbReference type="GO" id="GO:0008643">
    <property type="term" value="P:carbohydrate transport"/>
    <property type="evidence" value="ECO:0007669"/>
    <property type="project" value="InterPro"/>
</dbReference>
<comment type="similarity">
    <text evidence="1">Belongs to the major facilitator superfamily.</text>
</comment>
<feature type="transmembrane region" description="Helical" evidence="3">
    <location>
        <begin position="417"/>
        <end position="440"/>
    </location>
</feature>
<sequence>MDVDVGVVGLHQGAMGSYGTATAATTAPPAASTTGLTRRGHEREGSSQIRYDTNGNGTPDSESQTSSACGSVDLRRPLTLVRKACYGVGHVLNDLCAAMWFSYLLVFLHSVLNFSNVYAGAVILLGQVADALATPFVGIESDRSVSGFFGYGRRKSWHLIGTICVILTFPFLFIDCIGCHESHDWAKFIYFAPFVVVFQFGWASVQIAHLALIPELSSEDSHRVELNAIRYGWTVISNLIVYVLTWLVLRTDPASSKAVSPDDAPTFQMIVLIVVGIGTLFSIAFHLGVKEEPVRSRNGSSGSAETALENSISIHMTNREWFREPHFYIVSVLYMSCRLFVNMTQCYLPMYLLDTLELEKESIGYIPLVVYLTGFGASLVMKPMSRIVGKKIACLVGIALGGGACCWIQFLPVDGKLVYGIAVLLGASGTILMVASLAITGDLISGSTETGAFVFGVMSFADKLSNGAAVMVVQLLHPATTDHTQHSNFFIKVMVYVPAGALTIALLAILVIGRQTVGTRHRDREKSSTNRSYKEFVNENDQDRQAMYSDSCESLVDAGSR</sequence>
<feature type="transmembrane region" description="Helical" evidence="3">
    <location>
        <begin position="489"/>
        <end position="512"/>
    </location>
</feature>
<evidence type="ECO:0000256" key="2">
    <source>
        <dbReference type="SAM" id="MobiDB-lite"/>
    </source>
</evidence>
<feature type="transmembrane region" description="Helical" evidence="3">
    <location>
        <begin position="157"/>
        <end position="174"/>
    </location>
</feature>
<dbReference type="GO" id="GO:0015293">
    <property type="term" value="F:symporter activity"/>
    <property type="evidence" value="ECO:0007669"/>
    <property type="project" value="InterPro"/>
</dbReference>
<feature type="transmembrane region" description="Helical" evidence="3">
    <location>
        <begin position="269"/>
        <end position="289"/>
    </location>
</feature>
<dbReference type="GO" id="GO:0005886">
    <property type="term" value="C:plasma membrane"/>
    <property type="evidence" value="ECO:0007669"/>
    <property type="project" value="TreeGrafter"/>
</dbReference>
<dbReference type="Gene3D" id="1.20.1250.20">
    <property type="entry name" value="MFS general substrate transporter like domains"/>
    <property type="match status" value="2"/>
</dbReference>
<dbReference type="InterPro" id="IPR036259">
    <property type="entry name" value="MFS_trans_sf"/>
</dbReference>
<dbReference type="Pfam" id="PF13347">
    <property type="entry name" value="MFS_2"/>
    <property type="match status" value="1"/>
</dbReference>
<dbReference type="AlphaFoldDB" id="A0A1W0WRE6"/>
<evidence type="ECO:0000313" key="5">
    <source>
        <dbReference type="Proteomes" id="UP000192578"/>
    </source>
</evidence>